<proteinExistence type="predicted"/>
<comment type="caution">
    <text evidence="1">The sequence shown here is derived from an EMBL/GenBank/DDBJ whole genome shotgun (WGS) entry which is preliminary data.</text>
</comment>
<gene>
    <name evidence="1" type="ORF">CLOTH_08520</name>
</gene>
<name>A0A1V4IAA4_9FIRM</name>
<accession>A0A1V4IAA4</accession>
<organism evidence="1 2">
    <name type="scientific">Alkalithermobacter paradoxus</name>
    <dbReference type="NCBI Taxonomy" id="29349"/>
    <lineage>
        <taxon>Bacteria</taxon>
        <taxon>Bacillati</taxon>
        <taxon>Bacillota</taxon>
        <taxon>Clostridia</taxon>
        <taxon>Peptostreptococcales</taxon>
        <taxon>Tepidibacteraceae</taxon>
        <taxon>Alkalithermobacter</taxon>
    </lineage>
</organism>
<dbReference type="RefSeq" id="WP_158080456.1">
    <property type="nucleotide sequence ID" value="NZ_MZGW01000002.1"/>
</dbReference>
<evidence type="ECO:0000313" key="2">
    <source>
        <dbReference type="Proteomes" id="UP000190140"/>
    </source>
</evidence>
<protein>
    <submittedName>
        <fullName evidence="1">Uncharacterized protein</fullName>
    </submittedName>
</protein>
<sequence length="57" mass="6686">MHKDMSNQIKLMREEFGLLNKNELARRFNCDRGTLGRSIANLGNELRKPRKLKSKLD</sequence>
<evidence type="ECO:0000313" key="1">
    <source>
        <dbReference type="EMBL" id="OPJ56447.1"/>
    </source>
</evidence>
<reference evidence="1 2" key="1">
    <citation type="submission" date="2017-03" db="EMBL/GenBank/DDBJ databases">
        <title>Genome sequence of Clostridium thermoalcaliphilum DSM 7309.</title>
        <authorList>
            <person name="Poehlein A."/>
            <person name="Daniel R."/>
        </authorList>
    </citation>
    <scope>NUCLEOTIDE SEQUENCE [LARGE SCALE GENOMIC DNA]</scope>
    <source>
        <strain evidence="1 2">DSM 7309</strain>
    </source>
</reference>
<dbReference type="EMBL" id="MZGW01000002">
    <property type="protein sequence ID" value="OPJ56447.1"/>
    <property type="molecule type" value="Genomic_DNA"/>
</dbReference>
<dbReference type="AlphaFoldDB" id="A0A1V4IAA4"/>
<dbReference type="Proteomes" id="UP000190140">
    <property type="component" value="Unassembled WGS sequence"/>
</dbReference>
<keyword evidence="2" id="KW-1185">Reference proteome</keyword>